<evidence type="ECO:0000259" key="20">
    <source>
        <dbReference type="PROSITE" id="PS51002"/>
    </source>
</evidence>
<feature type="transmembrane region" description="Helical" evidence="19">
    <location>
        <begin position="30"/>
        <end position="47"/>
    </location>
</feature>
<dbReference type="SUPFAM" id="SSF81648">
    <property type="entry name" value="a domain/subunit of cytochrome bc1 complex (Ubiquinol-cytochrome c reductase)"/>
    <property type="match status" value="1"/>
</dbReference>
<feature type="transmembrane region" description="Helical" evidence="19">
    <location>
        <begin position="230"/>
        <end position="249"/>
    </location>
</feature>
<keyword evidence="15 19" id="KW-0496">Mitochondrion</keyword>
<evidence type="ECO:0000256" key="9">
    <source>
        <dbReference type="ARBA" id="ARBA00022723"/>
    </source>
</evidence>
<evidence type="ECO:0000256" key="10">
    <source>
        <dbReference type="ARBA" id="ARBA00022792"/>
    </source>
</evidence>
<dbReference type="Gene3D" id="1.20.810.10">
    <property type="entry name" value="Cytochrome Bc1 Complex, Chain C"/>
    <property type="match status" value="1"/>
</dbReference>
<dbReference type="Pfam" id="PF00032">
    <property type="entry name" value="Cytochrom_B_C"/>
    <property type="match status" value="1"/>
</dbReference>
<dbReference type="PANTHER" id="PTHR19271">
    <property type="entry name" value="CYTOCHROME B"/>
    <property type="match status" value="1"/>
</dbReference>
<organism evidence="22">
    <name type="scientific">Tremex columba</name>
    <name type="common">Pigeon horntail wasp</name>
    <name type="synonym">Sirex columba</name>
    <dbReference type="NCBI Taxonomy" id="222809"/>
    <lineage>
        <taxon>Eukaryota</taxon>
        <taxon>Metazoa</taxon>
        <taxon>Ecdysozoa</taxon>
        <taxon>Arthropoda</taxon>
        <taxon>Hexapoda</taxon>
        <taxon>Insecta</taxon>
        <taxon>Pterygota</taxon>
        <taxon>Neoptera</taxon>
        <taxon>Endopterygota</taxon>
        <taxon>Hymenoptera</taxon>
        <taxon>Siricoidea</taxon>
        <taxon>Siricidae</taxon>
        <taxon>Tremex</taxon>
    </lineage>
</organism>
<keyword evidence="6 18" id="KW-0349">Heme</keyword>
<reference evidence="22" key="2">
    <citation type="submission" date="2018-06" db="EMBL/GenBank/DDBJ databases">
        <authorList>
            <person name="Zheng B."/>
        </authorList>
    </citation>
    <scope>NUCLEOTIDE SEQUENCE</scope>
</reference>
<evidence type="ECO:0000256" key="4">
    <source>
        <dbReference type="ARBA" id="ARBA00013531"/>
    </source>
</evidence>
<dbReference type="PIRSF" id="PIRSF038885">
    <property type="entry name" value="COB"/>
    <property type="match status" value="1"/>
</dbReference>
<evidence type="ECO:0000256" key="7">
    <source>
        <dbReference type="ARBA" id="ARBA00022660"/>
    </source>
</evidence>
<comment type="function">
    <text evidence="1 19">Component of the ubiquinol-cytochrome c reductase complex (complex III or cytochrome b-c1 complex) that is part of the mitochondrial respiratory chain. The b-c1 complex mediates electron transfer from ubiquinol to cytochrome c. Contributes to the generation of a proton gradient across the mitochondrial membrane that is then used for ATP synthesis.</text>
</comment>
<dbReference type="GO" id="GO:0045275">
    <property type="term" value="C:respiratory chain complex III"/>
    <property type="evidence" value="ECO:0007669"/>
    <property type="project" value="InterPro"/>
</dbReference>
<feature type="domain" description="Cytochrome b/b6 N-terminal region profile" evidence="20">
    <location>
        <begin position="1"/>
        <end position="210"/>
    </location>
</feature>
<dbReference type="PROSITE" id="PS51003">
    <property type="entry name" value="CYTB_CTER"/>
    <property type="match status" value="1"/>
</dbReference>
<dbReference type="CDD" id="cd00290">
    <property type="entry name" value="cytochrome_b_C"/>
    <property type="match status" value="1"/>
</dbReference>
<evidence type="ECO:0000256" key="2">
    <source>
        <dbReference type="ARBA" id="ARBA00004448"/>
    </source>
</evidence>
<dbReference type="GO" id="GO:0005743">
    <property type="term" value="C:mitochondrial inner membrane"/>
    <property type="evidence" value="ECO:0007669"/>
    <property type="project" value="UniProtKB-SubCell"/>
</dbReference>
<feature type="transmembrane region" description="Helical" evidence="19">
    <location>
        <begin position="140"/>
        <end position="158"/>
    </location>
</feature>
<comment type="subcellular location">
    <subcellularLocation>
        <location evidence="2">Mitochondrion inner membrane</location>
        <topology evidence="2">Multi-pass membrane protein</topology>
    </subcellularLocation>
</comment>
<evidence type="ECO:0000256" key="11">
    <source>
        <dbReference type="ARBA" id="ARBA00022982"/>
    </source>
</evidence>
<evidence type="ECO:0000256" key="1">
    <source>
        <dbReference type="ARBA" id="ARBA00002566"/>
    </source>
</evidence>
<dbReference type="SUPFAM" id="SSF81342">
    <property type="entry name" value="Transmembrane di-heme cytochromes"/>
    <property type="match status" value="1"/>
</dbReference>
<dbReference type="Pfam" id="PF00033">
    <property type="entry name" value="Cytochrome_B"/>
    <property type="match status" value="1"/>
</dbReference>
<evidence type="ECO:0000256" key="6">
    <source>
        <dbReference type="ARBA" id="ARBA00022617"/>
    </source>
</evidence>
<dbReference type="GO" id="GO:0016491">
    <property type="term" value="F:oxidoreductase activity"/>
    <property type="evidence" value="ECO:0007669"/>
    <property type="project" value="UniProtKB-UniRule"/>
</dbReference>
<comment type="similarity">
    <text evidence="19">Belongs to the cytochrome b family.</text>
</comment>
<evidence type="ECO:0000313" key="22">
    <source>
        <dbReference type="EMBL" id="AYV97241.1"/>
    </source>
</evidence>
<reference evidence="22" key="1">
    <citation type="journal article" date="2018" name="Int. J. Biol. Macromol.">
        <title>The first two mitochondrial genomes of wood wasps (Hymenoptera: Symphyta): Novel gene rearrangements and higher-level phylogeny of the basal hymenopterans.</title>
        <authorList>
            <person name="Ma Y."/>
            <person name="Zheng B.Y."/>
            <person name="Zhu J.C."/>
            <person name="van Achterberg C."/>
            <person name="Tang P."/>
            <person name="Chen X.X."/>
        </authorList>
    </citation>
    <scope>NUCLEOTIDE SEQUENCE</scope>
</reference>
<evidence type="ECO:0000256" key="13">
    <source>
        <dbReference type="ARBA" id="ARBA00023004"/>
    </source>
</evidence>
<keyword evidence="8 19" id="KW-0812">Transmembrane</keyword>
<feature type="transmembrane region" description="Helical" evidence="19">
    <location>
        <begin position="78"/>
        <end position="100"/>
    </location>
</feature>
<dbReference type="EMBL" id="MH422968">
    <property type="protein sequence ID" value="AYV97241.1"/>
    <property type="molecule type" value="Genomic_DNA"/>
</dbReference>
<geneLocation type="mitochondrion" evidence="22"/>
<comment type="cofactor">
    <cofactor evidence="19">
        <name>heme b</name>
        <dbReference type="ChEBI" id="CHEBI:60344"/>
    </cofactor>
    <text evidence="19">Binds 2 heme groups non-covalently.</text>
</comment>
<keyword evidence="11 19" id="KW-0249">Electron transport</keyword>
<dbReference type="InterPro" id="IPR030689">
    <property type="entry name" value="Cytochrome_b"/>
</dbReference>
<feature type="binding site" description="axial binding residue" evidence="18">
    <location>
        <position position="84"/>
    </location>
    <ligand>
        <name>heme b</name>
        <dbReference type="ChEBI" id="CHEBI:60344"/>
        <label>b562</label>
    </ligand>
    <ligandPart>
        <name>Fe</name>
        <dbReference type="ChEBI" id="CHEBI:18248"/>
    </ligandPart>
</feature>
<dbReference type="CDD" id="cd00284">
    <property type="entry name" value="Cytochrome_b_N"/>
    <property type="match status" value="1"/>
</dbReference>
<gene>
    <name evidence="22" type="primary">cob</name>
</gene>
<evidence type="ECO:0000259" key="21">
    <source>
        <dbReference type="PROSITE" id="PS51003"/>
    </source>
</evidence>
<dbReference type="PANTHER" id="PTHR19271:SF16">
    <property type="entry name" value="CYTOCHROME B"/>
    <property type="match status" value="1"/>
</dbReference>
<name>A0A3G5BC75_TRECO</name>
<evidence type="ECO:0000256" key="16">
    <source>
        <dbReference type="ARBA" id="ARBA00023136"/>
    </source>
</evidence>
<feature type="transmembrane region" description="Helical" evidence="19">
    <location>
        <begin position="289"/>
        <end position="308"/>
    </location>
</feature>
<dbReference type="InterPro" id="IPR005797">
    <property type="entry name" value="Cyt_b/b6_N"/>
</dbReference>
<feature type="transmembrane region" description="Helical" evidence="19">
    <location>
        <begin position="350"/>
        <end position="372"/>
    </location>
</feature>
<dbReference type="InterPro" id="IPR036150">
    <property type="entry name" value="Cyt_b/b6_C_sf"/>
</dbReference>
<evidence type="ECO:0000256" key="8">
    <source>
        <dbReference type="ARBA" id="ARBA00022692"/>
    </source>
</evidence>
<dbReference type="InterPro" id="IPR048260">
    <property type="entry name" value="Cytochrome_b_C_euk/bac"/>
</dbReference>
<dbReference type="GO" id="GO:0006122">
    <property type="term" value="P:mitochondrial electron transport, ubiquinol to cytochrome c"/>
    <property type="evidence" value="ECO:0007669"/>
    <property type="project" value="TreeGrafter"/>
</dbReference>
<dbReference type="PROSITE" id="PS51002">
    <property type="entry name" value="CYTB_NTER"/>
    <property type="match status" value="1"/>
</dbReference>
<keyword evidence="7 19" id="KW-0679">Respiratory chain</keyword>
<feature type="binding site" description="axial binding residue" evidence="18">
    <location>
        <position position="183"/>
    </location>
    <ligand>
        <name>heme b</name>
        <dbReference type="ChEBI" id="CHEBI:60344"/>
        <label>b562</label>
    </ligand>
    <ligandPart>
        <name>Fe</name>
        <dbReference type="ChEBI" id="CHEBI:18248"/>
    </ligandPart>
</feature>
<keyword evidence="13 18" id="KW-0408">Iron</keyword>
<feature type="transmembrane region" description="Helical" evidence="19">
    <location>
        <begin position="112"/>
        <end position="134"/>
    </location>
</feature>
<dbReference type="InterPro" id="IPR048259">
    <property type="entry name" value="Cytochrome_b_N_euk/bac"/>
</dbReference>
<dbReference type="InterPro" id="IPR005798">
    <property type="entry name" value="Cyt_b/b6_C"/>
</dbReference>
<keyword evidence="14" id="KW-0830">Ubiquinone</keyword>
<evidence type="ECO:0000256" key="19">
    <source>
        <dbReference type="RuleBase" id="RU362117"/>
    </source>
</evidence>
<accession>A0A3G5BC75</accession>
<dbReference type="InterPro" id="IPR016174">
    <property type="entry name" value="Di-haem_cyt_TM"/>
</dbReference>
<dbReference type="GO" id="GO:0008121">
    <property type="term" value="F:quinol-cytochrome-c reductase activity"/>
    <property type="evidence" value="ECO:0007669"/>
    <property type="project" value="InterPro"/>
</dbReference>
<evidence type="ECO:0000256" key="12">
    <source>
        <dbReference type="ARBA" id="ARBA00022989"/>
    </source>
</evidence>
<sequence length="377" mass="44274">MNKSILKYNQIFASLNSSFISLPTPLNISYWWNFGSILGLLMIIQILSGFILSIHYCPNISFAFTSVIYINQNIKNGWLLHFIHMNGASFLFLSIIPHIFRGIYYSSFKKKGTWLIGWILLLFLMLSAFLGYILPWGQMSYWGATVITNLLSTIPFIGKMMVEWIWGGFSINNSTLNRFFSFHFIFPLIMLIYISLHLIFLHSSGSNNPLGINSNMWKIPFHPFFSFKDIFGYTLILSFFFVFMLISPYKLGDPENFIPADPMKTPIHIQPEWYFLFSYAILRSIPNKIGGVILMFLSISSILILPLFKQMFNSLHFYPISQYLFWMFFFSLTYLSWLGSQQITNLYISLSQMFSLTYFMFYIILFLSNFIWDKMMY</sequence>
<feature type="binding site" description="axial binding residue" evidence="18">
    <location>
        <position position="98"/>
    </location>
    <ligand>
        <name>heme b</name>
        <dbReference type="ChEBI" id="CHEBI:60344"/>
        <label>b566</label>
    </ligand>
    <ligandPart>
        <name>Fe</name>
        <dbReference type="ChEBI" id="CHEBI:18248"/>
    </ligandPart>
</feature>
<dbReference type="GO" id="GO:0046872">
    <property type="term" value="F:metal ion binding"/>
    <property type="evidence" value="ECO:0007669"/>
    <property type="project" value="UniProtKB-UniRule"/>
</dbReference>
<keyword evidence="5 19" id="KW-0813">Transport</keyword>
<comment type="subunit">
    <text evidence="3">The main subunits of complex b-c1 are: cytochrome b, cytochrome c1 and the Rieske protein.</text>
</comment>
<evidence type="ECO:0000256" key="18">
    <source>
        <dbReference type="PIRSR" id="PIRSR038885-2"/>
    </source>
</evidence>
<dbReference type="AlphaFoldDB" id="A0A3G5BC75"/>
<evidence type="ECO:0000256" key="17">
    <source>
        <dbReference type="PIRSR" id="PIRSR038885-1"/>
    </source>
</evidence>
<feature type="domain" description="Cytochrome b/b6 C-terminal region profile" evidence="21">
    <location>
        <begin position="211"/>
        <end position="377"/>
    </location>
</feature>
<evidence type="ECO:0000256" key="3">
    <source>
        <dbReference type="ARBA" id="ARBA00011649"/>
    </source>
</evidence>
<keyword evidence="9 18" id="KW-0479">Metal-binding</keyword>
<proteinExistence type="inferred from homology"/>
<evidence type="ECO:0000256" key="14">
    <source>
        <dbReference type="ARBA" id="ARBA00023075"/>
    </source>
</evidence>
<comment type="cofactor">
    <cofactor evidence="18">
        <name>heme</name>
        <dbReference type="ChEBI" id="CHEBI:30413"/>
    </cofactor>
    <text evidence="18">Binds 2 heme groups non-covalently.</text>
</comment>
<dbReference type="InterPro" id="IPR027387">
    <property type="entry name" value="Cytb/b6-like_sf"/>
</dbReference>
<feature type="transmembrane region" description="Helical" evidence="19">
    <location>
        <begin position="320"/>
        <end position="338"/>
    </location>
</feature>
<keyword evidence="16 19" id="KW-0472">Membrane</keyword>
<protein>
    <recommendedName>
        <fullName evidence="4 19">Cytochrome b</fullName>
    </recommendedName>
</protein>
<feature type="binding site" description="axial binding residue" evidence="18">
    <location>
        <position position="197"/>
    </location>
    <ligand>
        <name>heme b</name>
        <dbReference type="ChEBI" id="CHEBI:60344"/>
        <label>b566</label>
    </ligand>
    <ligandPart>
        <name>Fe</name>
        <dbReference type="ChEBI" id="CHEBI:18248"/>
    </ligandPart>
</feature>
<keyword evidence="10" id="KW-0999">Mitochondrion inner membrane</keyword>
<keyword evidence="12 19" id="KW-1133">Transmembrane helix</keyword>
<feature type="binding site" evidence="17">
    <location>
        <position position="202"/>
    </location>
    <ligand>
        <name>a ubiquinone</name>
        <dbReference type="ChEBI" id="CHEBI:16389"/>
    </ligand>
</feature>
<feature type="transmembrane region" description="Helical" evidence="19">
    <location>
        <begin position="179"/>
        <end position="200"/>
    </location>
</feature>
<evidence type="ECO:0000256" key="15">
    <source>
        <dbReference type="ARBA" id="ARBA00023128"/>
    </source>
</evidence>
<evidence type="ECO:0000256" key="5">
    <source>
        <dbReference type="ARBA" id="ARBA00022448"/>
    </source>
</evidence>